<comment type="pathway">
    <text evidence="1">Protein modification; protein ubiquitination.</text>
</comment>
<evidence type="ECO:0000256" key="4">
    <source>
        <dbReference type="ARBA" id="ARBA00022737"/>
    </source>
</evidence>
<dbReference type="PROSITE" id="PS51873">
    <property type="entry name" value="TRIAD"/>
    <property type="match status" value="1"/>
</dbReference>
<name>A0AAV5EWZ7_ELECO</name>
<evidence type="ECO:0000313" key="11">
    <source>
        <dbReference type="EMBL" id="GJN26566.1"/>
    </source>
</evidence>
<evidence type="ECO:0000256" key="2">
    <source>
        <dbReference type="ARBA" id="ARBA00022679"/>
    </source>
</evidence>
<keyword evidence="4" id="KW-0677">Repeat</keyword>
<dbReference type="InterPro" id="IPR044066">
    <property type="entry name" value="TRIAD_supradom"/>
</dbReference>
<keyword evidence="3" id="KW-0479">Metal-binding</keyword>
<dbReference type="PANTHER" id="PTHR11685">
    <property type="entry name" value="RBR FAMILY RING FINGER AND IBR DOMAIN-CONTAINING"/>
    <property type="match status" value="1"/>
</dbReference>
<feature type="domain" description="RWD" evidence="9">
    <location>
        <begin position="130"/>
        <end position="269"/>
    </location>
</feature>
<dbReference type="EMBL" id="BQKI01000079">
    <property type="protein sequence ID" value="GJN26566.1"/>
    <property type="molecule type" value="Genomic_DNA"/>
</dbReference>
<keyword evidence="12" id="KW-1185">Reference proteome</keyword>
<dbReference type="GO" id="GO:0016567">
    <property type="term" value="P:protein ubiquitination"/>
    <property type="evidence" value="ECO:0007669"/>
    <property type="project" value="InterPro"/>
</dbReference>
<feature type="compositionally biased region" description="Low complexity" evidence="8">
    <location>
        <begin position="8"/>
        <end position="17"/>
    </location>
</feature>
<dbReference type="InterPro" id="IPR006575">
    <property type="entry name" value="RWD_dom"/>
</dbReference>
<dbReference type="Gene3D" id="1.20.120.1750">
    <property type="match status" value="1"/>
</dbReference>
<evidence type="ECO:0000256" key="5">
    <source>
        <dbReference type="ARBA" id="ARBA00022771"/>
    </source>
</evidence>
<dbReference type="Gene3D" id="3.10.110.10">
    <property type="entry name" value="Ubiquitin Conjugating Enzyme"/>
    <property type="match status" value="1"/>
</dbReference>
<feature type="compositionally biased region" description="Pro residues" evidence="8">
    <location>
        <begin position="63"/>
        <end position="79"/>
    </location>
</feature>
<feature type="domain" description="RING-type" evidence="10">
    <location>
        <begin position="232"/>
        <end position="465"/>
    </location>
</feature>
<dbReference type="SUPFAM" id="SSF57850">
    <property type="entry name" value="RING/U-box"/>
    <property type="match status" value="1"/>
</dbReference>
<dbReference type="GO" id="GO:0008270">
    <property type="term" value="F:zinc ion binding"/>
    <property type="evidence" value="ECO:0007669"/>
    <property type="project" value="UniProtKB-KW"/>
</dbReference>
<evidence type="ECO:0008006" key="13">
    <source>
        <dbReference type="Google" id="ProtNLM"/>
    </source>
</evidence>
<dbReference type="InterPro" id="IPR016135">
    <property type="entry name" value="UBQ-conjugating_enzyme/RWD"/>
</dbReference>
<dbReference type="GO" id="GO:0004842">
    <property type="term" value="F:ubiquitin-protein transferase activity"/>
    <property type="evidence" value="ECO:0007669"/>
    <property type="project" value="InterPro"/>
</dbReference>
<evidence type="ECO:0000259" key="9">
    <source>
        <dbReference type="PROSITE" id="PS50908"/>
    </source>
</evidence>
<evidence type="ECO:0000313" key="12">
    <source>
        <dbReference type="Proteomes" id="UP001054889"/>
    </source>
</evidence>
<dbReference type="SUPFAM" id="SSF54495">
    <property type="entry name" value="UBC-like"/>
    <property type="match status" value="1"/>
</dbReference>
<keyword evidence="5" id="KW-0863">Zinc-finger</keyword>
<evidence type="ECO:0000256" key="3">
    <source>
        <dbReference type="ARBA" id="ARBA00022723"/>
    </source>
</evidence>
<organism evidence="11 12">
    <name type="scientific">Eleusine coracana subsp. coracana</name>
    <dbReference type="NCBI Taxonomy" id="191504"/>
    <lineage>
        <taxon>Eukaryota</taxon>
        <taxon>Viridiplantae</taxon>
        <taxon>Streptophyta</taxon>
        <taxon>Embryophyta</taxon>
        <taxon>Tracheophyta</taxon>
        <taxon>Spermatophyta</taxon>
        <taxon>Magnoliopsida</taxon>
        <taxon>Liliopsida</taxon>
        <taxon>Poales</taxon>
        <taxon>Poaceae</taxon>
        <taxon>PACMAD clade</taxon>
        <taxon>Chloridoideae</taxon>
        <taxon>Cynodonteae</taxon>
        <taxon>Eleusininae</taxon>
        <taxon>Eleusine</taxon>
    </lineage>
</organism>
<dbReference type="SMART" id="SM00591">
    <property type="entry name" value="RWD"/>
    <property type="match status" value="1"/>
</dbReference>
<reference evidence="11" key="2">
    <citation type="submission" date="2021-12" db="EMBL/GenBank/DDBJ databases">
        <title>Resequencing data analysis of finger millet.</title>
        <authorList>
            <person name="Hatakeyama M."/>
            <person name="Aluri S."/>
            <person name="Balachadran M.T."/>
            <person name="Sivarajan S.R."/>
            <person name="Poveda L."/>
            <person name="Shimizu-Inatsugi R."/>
            <person name="Schlapbach R."/>
            <person name="Sreeman S.M."/>
            <person name="Shimizu K.K."/>
        </authorList>
    </citation>
    <scope>NUCLEOTIDE SEQUENCE</scope>
</reference>
<accession>A0AAV5EWZ7</accession>
<keyword evidence="7" id="KW-0862">Zinc</keyword>
<evidence type="ECO:0000259" key="10">
    <source>
        <dbReference type="PROSITE" id="PS51873"/>
    </source>
</evidence>
<comment type="caution">
    <text evidence="11">The sequence shown here is derived from an EMBL/GenBank/DDBJ whole genome shotgun (WGS) entry which is preliminary data.</text>
</comment>
<evidence type="ECO:0000256" key="1">
    <source>
        <dbReference type="ARBA" id="ARBA00004906"/>
    </source>
</evidence>
<keyword evidence="2" id="KW-0808">Transferase</keyword>
<dbReference type="CDD" id="cd20341">
    <property type="entry name" value="BRcat_RBR_RNF14"/>
    <property type="match status" value="1"/>
</dbReference>
<evidence type="ECO:0000256" key="8">
    <source>
        <dbReference type="SAM" id="MobiDB-lite"/>
    </source>
</evidence>
<gene>
    <name evidence="11" type="primary">gb14507</name>
    <name evidence="11" type="ORF">PR202_gb14507</name>
</gene>
<dbReference type="CDD" id="cd20354">
    <property type="entry name" value="Rcat_RBR_RNF14"/>
    <property type="match status" value="1"/>
</dbReference>
<dbReference type="InterPro" id="IPR031127">
    <property type="entry name" value="E3_UB_ligase_RBR"/>
</dbReference>
<dbReference type="Pfam" id="PF05773">
    <property type="entry name" value="RWD"/>
    <property type="match status" value="1"/>
</dbReference>
<proteinExistence type="predicted"/>
<dbReference type="CDD" id="cd23820">
    <property type="entry name" value="RWD_RNF14"/>
    <property type="match status" value="1"/>
</dbReference>
<keyword evidence="6" id="KW-0833">Ubl conjugation pathway</keyword>
<reference evidence="11" key="1">
    <citation type="journal article" date="2018" name="DNA Res.">
        <title>Multiple hybrid de novo genome assembly of finger millet, an orphan allotetraploid crop.</title>
        <authorList>
            <person name="Hatakeyama M."/>
            <person name="Aluri S."/>
            <person name="Balachadran M.T."/>
            <person name="Sivarajan S.R."/>
            <person name="Patrignani A."/>
            <person name="Gruter S."/>
            <person name="Poveda L."/>
            <person name="Shimizu-Inatsugi R."/>
            <person name="Baeten J."/>
            <person name="Francoijs K.J."/>
            <person name="Nataraja K.N."/>
            <person name="Reddy Y.A.N."/>
            <person name="Phadnis S."/>
            <person name="Ravikumar R.L."/>
            <person name="Schlapbach R."/>
            <person name="Sreeman S.M."/>
            <person name="Shimizu K.K."/>
        </authorList>
    </citation>
    <scope>NUCLEOTIDE SEQUENCE</scope>
</reference>
<evidence type="ECO:0000256" key="6">
    <source>
        <dbReference type="ARBA" id="ARBA00022786"/>
    </source>
</evidence>
<dbReference type="AlphaFoldDB" id="A0AAV5EWZ7"/>
<dbReference type="FunFam" id="3.10.110.10:FF:000083">
    <property type="entry name" value="RBR-type E3 ubiquitin transferase"/>
    <property type="match status" value="1"/>
</dbReference>
<feature type="region of interest" description="Disordered" evidence="8">
    <location>
        <begin position="1"/>
        <end position="91"/>
    </location>
</feature>
<evidence type="ECO:0000256" key="7">
    <source>
        <dbReference type="ARBA" id="ARBA00022833"/>
    </source>
</evidence>
<dbReference type="Pfam" id="PF26200">
    <property type="entry name" value="Rcat_RNF216"/>
    <property type="match status" value="1"/>
</dbReference>
<dbReference type="PROSITE" id="PS50908">
    <property type="entry name" value="RWD"/>
    <property type="match status" value="1"/>
</dbReference>
<protein>
    <recommendedName>
        <fullName evidence="13">RBR-type E3 ubiquitin transferase</fullName>
    </recommendedName>
</protein>
<sequence>MPQKSSKARGAAAHGPAGPTPVPGPHPKAVDPNPSPAAVAGAVDTMERLHVSSAASDGDPPEKPPPPPPEPEAPPPSLPPAEASSSGRAAVGRSWEEEALMKLHELAGAAGEDVELTEEELRANDQRQEDEICALEAIFGDAVVIFNKKGGQRSFQVHVHIEIPDAIDVSTKLSYGDGILRYGGACDGNEDDLVYKFRVEHLPPILLTCLLPSSYPSHHPPLFTISTEWLDKGMISSLCRMLDYIWEEQHGMEVTYQWVQWLQSSSLSHLGFDNEIVLSKGNVTCSEDGGDERACSDNASPDAIIPRMIRYNDNRHHEAFLNAIHNCMICFSELPGSSFALVVSAITCQTACLEDADQAVCSNCLFSFCTLCRSRRHIGEQCLSTEERLLILEARQKAGQMQGDQQKILNELKSLKEIMKDSKLCPKCKMAISKTEGCNKMVCLNCNEYFCYQCNHAITGYDHFK</sequence>
<dbReference type="Proteomes" id="UP001054889">
    <property type="component" value="Unassembled WGS sequence"/>
</dbReference>
<feature type="compositionally biased region" description="Low complexity" evidence="8">
    <location>
        <begin position="80"/>
        <end position="91"/>
    </location>
</feature>
<dbReference type="InterPro" id="IPR047548">
    <property type="entry name" value="Rcat_RBR_RNF14"/>
</dbReference>